<organism evidence="1">
    <name type="scientific">Micrurus lemniscatus lemniscatus</name>
    <dbReference type="NCBI Taxonomy" id="129467"/>
    <lineage>
        <taxon>Eukaryota</taxon>
        <taxon>Metazoa</taxon>
        <taxon>Chordata</taxon>
        <taxon>Craniata</taxon>
        <taxon>Vertebrata</taxon>
        <taxon>Euteleostomi</taxon>
        <taxon>Lepidosauria</taxon>
        <taxon>Squamata</taxon>
        <taxon>Bifurcata</taxon>
        <taxon>Unidentata</taxon>
        <taxon>Episquamata</taxon>
        <taxon>Toxicofera</taxon>
        <taxon>Serpentes</taxon>
        <taxon>Colubroidea</taxon>
        <taxon>Elapidae</taxon>
        <taxon>Elapinae</taxon>
        <taxon>Micrurus</taxon>
    </lineage>
</organism>
<name>A0A2D4HJH0_MICLE</name>
<dbReference type="EMBL" id="IACK01031579">
    <property type="protein sequence ID" value="LAA72118.1"/>
    <property type="molecule type" value="Transcribed_RNA"/>
</dbReference>
<evidence type="ECO:0000313" key="1">
    <source>
        <dbReference type="EMBL" id="LAA72118.1"/>
    </source>
</evidence>
<proteinExistence type="predicted"/>
<accession>A0A2D4HJH0</accession>
<sequence>MVKWEELYNKIKNMTSTTTMTLKGEKMVSGSSLSIASPAGQKMIAGMLTTDKTSNPANMQVMQTMLAIQETMLKMQETMSKNHIKLKTEMGEMKDNIQKSD</sequence>
<reference evidence="1" key="1">
    <citation type="submission" date="2017-07" db="EMBL/GenBank/DDBJ databases">
        <authorList>
            <person name="Mikheyev A."/>
            <person name="Grau M."/>
        </authorList>
    </citation>
    <scope>NUCLEOTIDE SEQUENCE</scope>
    <source>
        <tissue evidence="1">Venom_gland</tissue>
    </source>
</reference>
<reference evidence="1" key="2">
    <citation type="submission" date="2017-11" db="EMBL/GenBank/DDBJ databases">
        <title>Coralsnake Venomics: Analyses of Venom Gland Transcriptomes and Proteomes of Six Brazilian Taxa.</title>
        <authorList>
            <person name="Aird S.D."/>
            <person name="Jorge da Silva N."/>
            <person name="Qiu L."/>
            <person name="Villar-Briones A."/>
            <person name="Aparecida-Saddi V."/>
            <person name="Campos-Telles M.P."/>
            <person name="Grau M."/>
            <person name="Mikheyev A.S."/>
        </authorList>
    </citation>
    <scope>NUCLEOTIDE SEQUENCE</scope>
    <source>
        <tissue evidence="1">Venom_gland</tissue>
    </source>
</reference>
<protein>
    <submittedName>
        <fullName evidence="1">Uncharacterized protein</fullName>
    </submittedName>
</protein>
<dbReference type="AlphaFoldDB" id="A0A2D4HJH0"/>